<feature type="transmembrane region" description="Helical" evidence="7">
    <location>
        <begin position="422"/>
        <end position="443"/>
    </location>
</feature>
<dbReference type="AlphaFoldDB" id="A0AAW5K7Y9"/>
<name>A0AAW5K7Y9_9BACT</name>
<proteinExistence type="predicted"/>
<feature type="transmembrane region" description="Helical" evidence="7">
    <location>
        <begin position="95"/>
        <end position="120"/>
    </location>
</feature>
<feature type="transmembrane region" description="Helical" evidence="7">
    <location>
        <begin position="321"/>
        <end position="343"/>
    </location>
</feature>
<dbReference type="GO" id="GO:0005886">
    <property type="term" value="C:plasma membrane"/>
    <property type="evidence" value="ECO:0007669"/>
    <property type="project" value="UniProtKB-SubCell"/>
</dbReference>
<accession>A0AAW5K7Y9</accession>
<keyword evidence="6 7" id="KW-0472">Membrane</keyword>
<gene>
    <name evidence="8" type="ORF">NE630_06035</name>
</gene>
<feature type="transmembrane region" description="Helical" evidence="7">
    <location>
        <begin position="363"/>
        <end position="386"/>
    </location>
</feature>
<evidence type="ECO:0000256" key="2">
    <source>
        <dbReference type="ARBA" id="ARBA00022448"/>
    </source>
</evidence>
<comment type="caution">
    <text evidence="8">The sequence shown here is derived from an EMBL/GenBank/DDBJ whole genome shotgun (WGS) entry which is preliminary data.</text>
</comment>
<dbReference type="GO" id="GO:0042910">
    <property type="term" value="F:xenobiotic transmembrane transporter activity"/>
    <property type="evidence" value="ECO:0007669"/>
    <property type="project" value="InterPro"/>
</dbReference>
<dbReference type="InterPro" id="IPR048279">
    <property type="entry name" value="MdtK-like"/>
</dbReference>
<dbReference type="Pfam" id="PF01554">
    <property type="entry name" value="MatE"/>
    <property type="match status" value="2"/>
</dbReference>
<organism evidence="8 9">
    <name type="scientific">Cloacibacillus evryensis</name>
    <dbReference type="NCBI Taxonomy" id="508460"/>
    <lineage>
        <taxon>Bacteria</taxon>
        <taxon>Thermotogati</taxon>
        <taxon>Synergistota</taxon>
        <taxon>Synergistia</taxon>
        <taxon>Synergistales</taxon>
        <taxon>Synergistaceae</taxon>
        <taxon>Cloacibacillus</taxon>
    </lineage>
</organism>
<dbReference type="RefSeq" id="WP_008711380.1">
    <property type="nucleotide sequence ID" value="NZ_CABKQM010000008.1"/>
</dbReference>
<reference evidence="8 9" key="1">
    <citation type="submission" date="2022-06" db="EMBL/GenBank/DDBJ databases">
        <title>Isolation of gut microbiota from human fecal samples.</title>
        <authorList>
            <person name="Pamer E.G."/>
            <person name="Barat B."/>
            <person name="Waligurski E."/>
            <person name="Medina S."/>
            <person name="Paddock L."/>
            <person name="Mostad J."/>
        </authorList>
    </citation>
    <scope>NUCLEOTIDE SEQUENCE [LARGE SCALE GENOMIC DNA]</scope>
    <source>
        <strain evidence="8 9">DFI.9.90</strain>
    </source>
</reference>
<sequence length="460" mass="48027">MKPGAEDLERGDLHRLLRGYCVPALAAGLVTSFYNIVDQIFIGRALGVVGNAAAGVVFPAVTVITALSLMCGVGAAAVMSLSLGRGDVEGARRGAGCGFVLMALCGGAASLAMLCLTAPLLRLFGCTETVLPYAAPYARITALAFVCAMTGAAGPFLLRADGSPKYALCCTAAGALLNVALDALFISACGWGIAGAAWATALAQSVSAAMVLAYLPRFKTMRLRAADFIPDLRLCARIAALGAGPMCNFLTQAVVQIFLNAALRKYGAASACGSEAALAAAGVANKANTLAAAVVTGLTNGMQPIVGYNFGRGNYTRVREAGLLVVKTVIAVSFCIFLCYQLIPRQIAALFGAGTEAYFDFAARFFRIFLMMTFLNGLQSSVGGFFSAQGKPLFSILISVARQIIFLPPLLLLLPARFGLDGVLWSGPIADLATAAIAIFLMARRCRLLEEMRRAGELRR</sequence>
<protein>
    <submittedName>
        <fullName evidence="8">MATE family efflux transporter</fullName>
    </submittedName>
</protein>
<keyword evidence="3" id="KW-1003">Cell membrane</keyword>
<evidence type="ECO:0000256" key="5">
    <source>
        <dbReference type="ARBA" id="ARBA00022989"/>
    </source>
</evidence>
<dbReference type="InterPro" id="IPR051327">
    <property type="entry name" value="MATE_MepA_subfamily"/>
</dbReference>
<evidence type="ECO:0000256" key="4">
    <source>
        <dbReference type="ARBA" id="ARBA00022692"/>
    </source>
</evidence>
<dbReference type="GeneID" id="95756075"/>
<dbReference type="PIRSF" id="PIRSF006603">
    <property type="entry name" value="DinF"/>
    <property type="match status" value="1"/>
</dbReference>
<evidence type="ECO:0000256" key="7">
    <source>
        <dbReference type="SAM" id="Phobius"/>
    </source>
</evidence>
<keyword evidence="4 7" id="KW-0812">Transmembrane</keyword>
<comment type="subcellular location">
    <subcellularLocation>
        <location evidence="1">Cell membrane</location>
        <topology evidence="1">Multi-pass membrane protein</topology>
    </subcellularLocation>
</comment>
<dbReference type="GO" id="GO:0015297">
    <property type="term" value="F:antiporter activity"/>
    <property type="evidence" value="ECO:0007669"/>
    <property type="project" value="InterPro"/>
</dbReference>
<dbReference type="PANTHER" id="PTHR43823">
    <property type="entry name" value="SPORULATION PROTEIN YKVU"/>
    <property type="match status" value="1"/>
</dbReference>
<keyword evidence="5 7" id="KW-1133">Transmembrane helix</keyword>
<keyword evidence="9" id="KW-1185">Reference proteome</keyword>
<dbReference type="PANTHER" id="PTHR43823:SF3">
    <property type="entry name" value="MULTIDRUG EXPORT PROTEIN MEPA"/>
    <property type="match status" value="1"/>
</dbReference>
<evidence type="ECO:0000256" key="1">
    <source>
        <dbReference type="ARBA" id="ARBA00004651"/>
    </source>
</evidence>
<evidence type="ECO:0000256" key="6">
    <source>
        <dbReference type="ARBA" id="ARBA00023136"/>
    </source>
</evidence>
<evidence type="ECO:0000256" key="3">
    <source>
        <dbReference type="ARBA" id="ARBA00022475"/>
    </source>
</evidence>
<dbReference type="InterPro" id="IPR002528">
    <property type="entry name" value="MATE_fam"/>
</dbReference>
<dbReference type="EMBL" id="JANFYT010000010">
    <property type="protein sequence ID" value="MCQ4813988.1"/>
    <property type="molecule type" value="Genomic_DNA"/>
</dbReference>
<keyword evidence="2" id="KW-0813">Transport</keyword>
<feature type="transmembrane region" description="Helical" evidence="7">
    <location>
        <begin position="20"/>
        <end position="37"/>
    </location>
</feature>
<feature type="transmembrane region" description="Helical" evidence="7">
    <location>
        <begin position="57"/>
        <end position="83"/>
    </location>
</feature>
<dbReference type="Proteomes" id="UP001205919">
    <property type="component" value="Unassembled WGS sequence"/>
</dbReference>
<evidence type="ECO:0000313" key="8">
    <source>
        <dbReference type="EMBL" id="MCQ4813988.1"/>
    </source>
</evidence>
<evidence type="ECO:0000313" key="9">
    <source>
        <dbReference type="Proteomes" id="UP001205919"/>
    </source>
</evidence>
<feature type="transmembrane region" description="Helical" evidence="7">
    <location>
        <begin position="393"/>
        <end position="416"/>
    </location>
</feature>
<feature type="transmembrane region" description="Helical" evidence="7">
    <location>
        <begin position="165"/>
        <end position="186"/>
    </location>
</feature>
<feature type="transmembrane region" description="Helical" evidence="7">
    <location>
        <begin position="192"/>
        <end position="215"/>
    </location>
</feature>
<feature type="transmembrane region" description="Helical" evidence="7">
    <location>
        <begin position="140"/>
        <end position="158"/>
    </location>
</feature>